<keyword evidence="2" id="KW-1185">Reference proteome</keyword>
<organism evidence="1 2">
    <name type="scientific">Aneurinibacillus soli</name>
    <dbReference type="NCBI Taxonomy" id="1500254"/>
    <lineage>
        <taxon>Bacteria</taxon>
        <taxon>Bacillati</taxon>
        <taxon>Bacillota</taxon>
        <taxon>Bacilli</taxon>
        <taxon>Bacillales</taxon>
        <taxon>Paenibacillaceae</taxon>
        <taxon>Aneurinibacillus group</taxon>
        <taxon>Aneurinibacillus</taxon>
    </lineage>
</organism>
<dbReference type="RefSeq" id="WP_096465083.1">
    <property type="nucleotide sequence ID" value="NZ_AP017312.1"/>
</dbReference>
<evidence type="ECO:0000313" key="1">
    <source>
        <dbReference type="EMBL" id="BAU27613.1"/>
    </source>
</evidence>
<protein>
    <submittedName>
        <fullName evidence="1">Uncharacterized protein</fullName>
    </submittedName>
</protein>
<evidence type="ECO:0000313" key="2">
    <source>
        <dbReference type="Proteomes" id="UP000217696"/>
    </source>
</evidence>
<dbReference type="KEGG" id="asoc:CB4_01787"/>
<sequence length="99" mass="11373">MDQISIFDFVEVTQVTKPSAHGCKAHVYGPIPFWELKSPVECRSRSASHEGKYNHMVRTWGKAVHLYFKYPVSWFEAIKLFEKERAKQLEQKGSGEGNG</sequence>
<reference evidence="1 2" key="1">
    <citation type="submission" date="2015-12" db="EMBL/GenBank/DDBJ databases">
        <title>Genome sequence of Aneurinibacillus soli.</title>
        <authorList>
            <person name="Lee J.S."/>
            <person name="Lee K.C."/>
            <person name="Kim K.K."/>
            <person name="Lee B.W."/>
        </authorList>
    </citation>
    <scope>NUCLEOTIDE SEQUENCE [LARGE SCALE GENOMIC DNA]</scope>
    <source>
        <strain evidence="1 2">CB4</strain>
    </source>
</reference>
<proteinExistence type="predicted"/>
<dbReference type="Proteomes" id="UP000217696">
    <property type="component" value="Chromosome"/>
</dbReference>
<dbReference type="AlphaFoldDB" id="A0A0U5BA65"/>
<gene>
    <name evidence="1" type="ORF">CB4_01787</name>
</gene>
<dbReference type="EMBL" id="AP017312">
    <property type="protein sequence ID" value="BAU27613.1"/>
    <property type="molecule type" value="Genomic_DNA"/>
</dbReference>
<accession>A0A0U5BA65</accession>
<name>A0A0U5BA65_9BACL</name>